<keyword evidence="2" id="KW-1185">Reference proteome</keyword>
<reference evidence="1 2" key="1">
    <citation type="journal article" date="2006" name="Science">
        <title>The genome of black cottonwood, Populus trichocarpa (Torr. &amp; Gray).</title>
        <authorList>
            <person name="Tuskan G.A."/>
            <person name="Difazio S."/>
            <person name="Jansson S."/>
            <person name="Bohlmann J."/>
            <person name="Grigoriev I."/>
            <person name="Hellsten U."/>
            <person name="Putnam N."/>
            <person name="Ralph S."/>
            <person name="Rombauts S."/>
            <person name="Salamov A."/>
            <person name="Schein J."/>
            <person name="Sterck L."/>
            <person name="Aerts A."/>
            <person name="Bhalerao R.R."/>
            <person name="Bhalerao R.P."/>
            <person name="Blaudez D."/>
            <person name="Boerjan W."/>
            <person name="Brun A."/>
            <person name="Brunner A."/>
            <person name="Busov V."/>
            <person name="Campbell M."/>
            <person name="Carlson J."/>
            <person name="Chalot M."/>
            <person name="Chapman J."/>
            <person name="Chen G.L."/>
            <person name="Cooper D."/>
            <person name="Coutinho P.M."/>
            <person name="Couturier J."/>
            <person name="Covert S."/>
            <person name="Cronk Q."/>
            <person name="Cunningham R."/>
            <person name="Davis J."/>
            <person name="Degroeve S."/>
            <person name="Dejardin A."/>
            <person name="Depamphilis C."/>
            <person name="Detter J."/>
            <person name="Dirks B."/>
            <person name="Dubchak I."/>
            <person name="Duplessis S."/>
            <person name="Ehlting J."/>
            <person name="Ellis B."/>
            <person name="Gendler K."/>
            <person name="Goodstein D."/>
            <person name="Gribskov M."/>
            <person name="Grimwood J."/>
            <person name="Groover A."/>
            <person name="Gunter L."/>
            <person name="Hamberger B."/>
            <person name="Heinze B."/>
            <person name="Helariutta Y."/>
            <person name="Henrissat B."/>
            <person name="Holligan D."/>
            <person name="Holt R."/>
            <person name="Huang W."/>
            <person name="Islam-Faridi N."/>
            <person name="Jones S."/>
            <person name="Jones-Rhoades M."/>
            <person name="Jorgensen R."/>
            <person name="Joshi C."/>
            <person name="Kangasjarvi J."/>
            <person name="Karlsson J."/>
            <person name="Kelleher C."/>
            <person name="Kirkpatrick R."/>
            <person name="Kirst M."/>
            <person name="Kohler A."/>
            <person name="Kalluri U."/>
            <person name="Larimer F."/>
            <person name="Leebens-Mack J."/>
            <person name="Leple J.C."/>
            <person name="Locascio P."/>
            <person name="Lou Y."/>
            <person name="Lucas S."/>
            <person name="Martin F."/>
            <person name="Montanini B."/>
            <person name="Napoli C."/>
            <person name="Nelson D.R."/>
            <person name="Nelson C."/>
            <person name="Nieminen K."/>
            <person name="Nilsson O."/>
            <person name="Pereda V."/>
            <person name="Peter G."/>
            <person name="Philippe R."/>
            <person name="Pilate G."/>
            <person name="Poliakov A."/>
            <person name="Razumovskaya J."/>
            <person name="Richardson P."/>
            <person name="Rinaldi C."/>
            <person name="Ritland K."/>
            <person name="Rouze P."/>
            <person name="Ryaboy D."/>
            <person name="Schmutz J."/>
            <person name="Schrader J."/>
            <person name="Segerman B."/>
            <person name="Shin H."/>
            <person name="Siddiqui A."/>
            <person name="Sterky F."/>
            <person name="Terry A."/>
            <person name="Tsai C.J."/>
            <person name="Uberbacher E."/>
            <person name="Unneberg P."/>
            <person name="Vahala J."/>
            <person name="Wall K."/>
            <person name="Wessler S."/>
            <person name="Yang G."/>
            <person name="Yin T."/>
            <person name="Douglas C."/>
            <person name="Marra M."/>
            <person name="Sandberg G."/>
            <person name="Van de Peer Y."/>
            <person name="Rokhsar D."/>
        </authorList>
    </citation>
    <scope>NUCLEOTIDE SEQUENCE [LARGE SCALE GENOMIC DNA]</scope>
    <source>
        <strain evidence="2">cv. Nisqually</strain>
    </source>
</reference>
<evidence type="ECO:0000313" key="2">
    <source>
        <dbReference type="Proteomes" id="UP000006729"/>
    </source>
</evidence>
<sequence length="134" mass="15426">MDLMVYKGLLAITVYFERESASTFTFELWTMSGHGHSYAETSLNLLGIWNDKEIMVLNRNGSWISFVYYGGGRNKNIPTGRLTFFFSSSSHQLTWFHLLETAEYVYEEGQNATSPCVYVKTQTLSYYQPHLSCC</sequence>
<dbReference type="Proteomes" id="UP000006729">
    <property type="component" value="Chromosome 9"/>
</dbReference>
<proteinExistence type="predicted"/>
<gene>
    <name evidence="1" type="ORF">POPTR_009G025001v4</name>
</gene>
<name>A0ACC0SG15_POPTR</name>
<evidence type="ECO:0000313" key="1">
    <source>
        <dbReference type="EMBL" id="KAI9388188.1"/>
    </source>
</evidence>
<dbReference type="EMBL" id="CM009298">
    <property type="protein sequence ID" value="KAI9388188.1"/>
    <property type="molecule type" value="Genomic_DNA"/>
</dbReference>
<protein>
    <submittedName>
        <fullName evidence="1">Uncharacterized protein</fullName>
    </submittedName>
</protein>
<comment type="caution">
    <text evidence="1">The sequence shown here is derived from an EMBL/GenBank/DDBJ whole genome shotgun (WGS) entry which is preliminary data.</text>
</comment>
<organism evidence="1 2">
    <name type="scientific">Populus trichocarpa</name>
    <name type="common">Western balsam poplar</name>
    <name type="synonym">Populus balsamifera subsp. trichocarpa</name>
    <dbReference type="NCBI Taxonomy" id="3694"/>
    <lineage>
        <taxon>Eukaryota</taxon>
        <taxon>Viridiplantae</taxon>
        <taxon>Streptophyta</taxon>
        <taxon>Embryophyta</taxon>
        <taxon>Tracheophyta</taxon>
        <taxon>Spermatophyta</taxon>
        <taxon>Magnoliopsida</taxon>
        <taxon>eudicotyledons</taxon>
        <taxon>Gunneridae</taxon>
        <taxon>Pentapetalae</taxon>
        <taxon>rosids</taxon>
        <taxon>fabids</taxon>
        <taxon>Malpighiales</taxon>
        <taxon>Salicaceae</taxon>
        <taxon>Saliceae</taxon>
        <taxon>Populus</taxon>
    </lineage>
</organism>
<accession>A0ACC0SG15</accession>